<dbReference type="GeneTree" id="ENSGT01100000263720"/>
<protein>
    <recommendedName>
        <fullName evidence="2">DUF4939 domain-containing protein</fullName>
    </recommendedName>
</protein>
<dbReference type="Proteomes" id="UP000261380">
    <property type="component" value="Unplaced"/>
</dbReference>
<dbReference type="Ensembl" id="ENSXCOT00000005939.1">
    <property type="protein sequence ID" value="ENSXCOP00000005873.1"/>
    <property type="gene ID" value="ENSXCOG00000004559.1"/>
</dbReference>
<evidence type="ECO:0000256" key="1">
    <source>
        <dbReference type="SAM" id="MobiDB-lite"/>
    </source>
</evidence>
<keyword evidence="4" id="KW-1185">Reference proteome</keyword>
<feature type="domain" description="DUF4939" evidence="2">
    <location>
        <begin position="49"/>
        <end position="128"/>
    </location>
</feature>
<reference evidence="3" key="2">
    <citation type="submission" date="2025-09" db="UniProtKB">
        <authorList>
            <consortium name="Ensembl"/>
        </authorList>
    </citation>
    <scope>IDENTIFICATION</scope>
</reference>
<name>A0A3B5L0M0_9TELE</name>
<evidence type="ECO:0000259" key="2">
    <source>
        <dbReference type="Pfam" id="PF16297"/>
    </source>
</evidence>
<dbReference type="STRING" id="32473.ENSXCOP00000005873"/>
<dbReference type="AlphaFoldDB" id="A0A3B5L0M0"/>
<dbReference type="Pfam" id="PF16297">
    <property type="entry name" value="DUF4939"/>
    <property type="match status" value="1"/>
</dbReference>
<sequence>MLQYLHQMTNQLQTLQDRLPPANPAPVPAPAPASSSAAPAPPLSRDVITPTPEHYSGELEKSKGFLLQCALAFRRSLRSFPDDGSKIYFLVGLLRDRALRWAETVVDEENLIYYSYEEFFDLFKQTFCPNYNGTIGTKTQNSFN</sequence>
<feature type="compositionally biased region" description="Pro residues" evidence="1">
    <location>
        <begin position="21"/>
        <end position="31"/>
    </location>
</feature>
<accession>A0A3B5L0M0</accession>
<proteinExistence type="predicted"/>
<feature type="region of interest" description="Disordered" evidence="1">
    <location>
        <begin position="17"/>
        <end position="53"/>
    </location>
</feature>
<evidence type="ECO:0000313" key="4">
    <source>
        <dbReference type="Proteomes" id="UP000261380"/>
    </source>
</evidence>
<reference evidence="3" key="1">
    <citation type="submission" date="2025-08" db="UniProtKB">
        <authorList>
            <consortium name="Ensembl"/>
        </authorList>
    </citation>
    <scope>IDENTIFICATION</scope>
</reference>
<organism evidence="3 4">
    <name type="scientific">Xiphophorus couchianus</name>
    <name type="common">Monterrey platyfish</name>
    <dbReference type="NCBI Taxonomy" id="32473"/>
    <lineage>
        <taxon>Eukaryota</taxon>
        <taxon>Metazoa</taxon>
        <taxon>Chordata</taxon>
        <taxon>Craniata</taxon>
        <taxon>Vertebrata</taxon>
        <taxon>Euteleostomi</taxon>
        <taxon>Actinopterygii</taxon>
        <taxon>Neopterygii</taxon>
        <taxon>Teleostei</taxon>
        <taxon>Neoteleostei</taxon>
        <taxon>Acanthomorphata</taxon>
        <taxon>Ovalentaria</taxon>
        <taxon>Atherinomorphae</taxon>
        <taxon>Cyprinodontiformes</taxon>
        <taxon>Poeciliidae</taxon>
        <taxon>Poeciliinae</taxon>
        <taxon>Xiphophorus</taxon>
    </lineage>
</organism>
<dbReference type="InterPro" id="IPR032549">
    <property type="entry name" value="DUF4939"/>
</dbReference>
<evidence type="ECO:0000313" key="3">
    <source>
        <dbReference type="Ensembl" id="ENSXCOP00000005873.1"/>
    </source>
</evidence>